<dbReference type="Pfam" id="PF00521">
    <property type="entry name" value="DNA_topoisoIV"/>
    <property type="match status" value="1"/>
</dbReference>
<dbReference type="CDD" id="cd00187">
    <property type="entry name" value="TOP4c"/>
    <property type="match status" value="1"/>
</dbReference>
<dbReference type="InterPro" id="IPR006691">
    <property type="entry name" value="GyrA/parC_rep"/>
</dbReference>
<evidence type="ECO:0000256" key="5">
    <source>
        <dbReference type="ARBA" id="ARBA00023125"/>
    </source>
</evidence>
<dbReference type="PROSITE" id="PS52040">
    <property type="entry name" value="TOPO_IIA"/>
    <property type="match status" value="1"/>
</dbReference>
<evidence type="ECO:0000259" key="9">
    <source>
        <dbReference type="PROSITE" id="PS52040"/>
    </source>
</evidence>
<feature type="active site" description="O-(5'-phospho-DNA)-tyrosine intermediate" evidence="7">
    <location>
        <position position="126"/>
    </location>
</feature>
<gene>
    <name evidence="10" type="ordered locus">Tery_1901</name>
</gene>
<dbReference type="GO" id="GO:0006265">
    <property type="term" value="P:DNA topological change"/>
    <property type="evidence" value="ECO:0007669"/>
    <property type="project" value="UniProtKB-UniRule"/>
</dbReference>
<dbReference type="STRING" id="203124.Tery_1901"/>
<organism evidence="10">
    <name type="scientific">Trichodesmium erythraeum (strain IMS101)</name>
    <dbReference type="NCBI Taxonomy" id="203124"/>
    <lineage>
        <taxon>Bacteria</taxon>
        <taxon>Bacillati</taxon>
        <taxon>Cyanobacteriota</taxon>
        <taxon>Cyanophyceae</taxon>
        <taxon>Oscillatoriophycideae</taxon>
        <taxon>Oscillatoriales</taxon>
        <taxon>Microcoleaceae</taxon>
        <taxon>Trichodesmium</taxon>
    </lineage>
</organism>
<dbReference type="GO" id="GO:0009330">
    <property type="term" value="C:DNA topoisomerase type II (double strand cut, ATP-hydrolyzing) complex"/>
    <property type="evidence" value="ECO:0007669"/>
    <property type="project" value="TreeGrafter"/>
</dbReference>
<keyword evidence="5 7" id="KW-0238">DNA-binding</keyword>
<dbReference type="SMART" id="SM00434">
    <property type="entry name" value="TOP4c"/>
    <property type="match status" value="1"/>
</dbReference>
<dbReference type="EMBL" id="CP000393">
    <property type="protein sequence ID" value="ABG51156.1"/>
    <property type="molecule type" value="Genomic_DNA"/>
</dbReference>
<protein>
    <recommendedName>
        <fullName evidence="3">DNA topoisomerase (ATP-hydrolyzing)</fullName>
        <ecNumber evidence="3">5.6.2.2</ecNumber>
    </recommendedName>
</protein>
<comment type="similarity">
    <text evidence="2">Belongs to the type II topoisomerase GyrA/ParC subunit family.</text>
</comment>
<dbReference type="FunFam" id="3.30.1360.40:FF:000002">
    <property type="entry name" value="DNA gyrase subunit A"/>
    <property type="match status" value="1"/>
</dbReference>
<dbReference type="FunFam" id="3.90.199.10:FF:000001">
    <property type="entry name" value="DNA gyrase subunit A"/>
    <property type="match status" value="1"/>
</dbReference>
<dbReference type="SUPFAM" id="SSF56719">
    <property type="entry name" value="Type II DNA topoisomerase"/>
    <property type="match status" value="1"/>
</dbReference>
<dbReference type="InterPro" id="IPR050220">
    <property type="entry name" value="Type_II_DNA_Topoisomerases"/>
</dbReference>
<evidence type="ECO:0000256" key="7">
    <source>
        <dbReference type="PROSITE-ProRule" id="PRU01384"/>
    </source>
</evidence>
<dbReference type="KEGG" id="ter:Tery_1901"/>
<dbReference type="PANTHER" id="PTHR43493:SF5">
    <property type="entry name" value="DNA GYRASE SUBUNIT A, CHLOROPLASTIC_MITOCHONDRIAL"/>
    <property type="match status" value="1"/>
</dbReference>
<keyword evidence="6 7" id="KW-0413">Isomerase</keyword>
<dbReference type="Gene3D" id="2.120.10.90">
    <property type="entry name" value="DNA gyrase/topoisomerase IV, subunit A, C-terminal"/>
    <property type="match status" value="1"/>
</dbReference>
<evidence type="ECO:0000313" key="10">
    <source>
        <dbReference type="EMBL" id="ABG51156.1"/>
    </source>
</evidence>
<dbReference type="GO" id="GO:0003677">
    <property type="term" value="F:DNA binding"/>
    <property type="evidence" value="ECO:0007669"/>
    <property type="project" value="UniProtKB-UniRule"/>
</dbReference>
<dbReference type="GO" id="GO:0005737">
    <property type="term" value="C:cytoplasm"/>
    <property type="evidence" value="ECO:0007669"/>
    <property type="project" value="TreeGrafter"/>
</dbReference>
<dbReference type="GO" id="GO:0005524">
    <property type="term" value="F:ATP binding"/>
    <property type="evidence" value="ECO:0007669"/>
    <property type="project" value="InterPro"/>
</dbReference>
<accession>Q114B8</accession>
<dbReference type="RefSeq" id="WP_011611529.1">
    <property type="nucleotide sequence ID" value="NC_008312.1"/>
</dbReference>
<dbReference type="AlphaFoldDB" id="Q114B8"/>
<dbReference type="Pfam" id="PF03989">
    <property type="entry name" value="DNA_gyraseA_C"/>
    <property type="match status" value="3"/>
</dbReference>
<dbReference type="InterPro" id="IPR013757">
    <property type="entry name" value="Topo_IIA_A_a_sf"/>
</dbReference>
<dbReference type="GO" id="GO:0034335">
    <property type="term" value="F:DNA negative supercoiling activity"/>
    <property type="evidence" value="ECO:0007669"/>
    <property type="project" value="UniProtKB-ARBA"/>
</dbReference>
<dbReference type="InterPro" id="IPR002205">
    <property type="entry name" value="Topo_IIA_dom_A"/>
</dbReference>
<dbReference type="HOGENOM" id="CLU_002977_6_1_3"/>
<dbReference type="EC" id="5.6.2.2" evidence="3"/>
<dbReference type="Gene3D" id="1.10.268.10">
    <property type="entry name" value="Topoisomerase, domain 3"/>
    <property type="match status" value="1"/>
</dbReference>
<dbReference type="Gene3D" id="3.90.199.10">
    <property type="entry name" value="Topoisomerase II, domain 5"/>
    <property type="match status" value="1"/>
</dbReference>
<evidence type="ECO:0000256" key="8">
    <source>
        <dbReference type="SAM" id="Coils"/>
    </source>
</evidence>
<evidence type="ECO:0000256" key="4">
    <source>
        <dbReference type="ARBA" id="ARBA00023029"/>
    </source>
</evidence>
<keyword evidence="8" id="KW-0175">Coiled coil</keyword>
<dbReference type="PANTHER" id="PTHR43493">
    <property type="entry name" value="DNA GYRASE/TOPOISOMERASE SUBUNIT A"/>
    <property type="match status" value="1"/>
</dbReference>
<feature type="domain" description="Topo IIA-type catalytic" evidence="9">
    <location>
        <begin position="38"/>
        <end position="508"/>
    </location>
</feature>
<dbReference type="SUPFAM" id="SSF101904">
    <property type="entry name" value="GyrA/ParC C-terminal domain-like"/>
    <property type="match status" value="1"/>
</dbReference>
<evidence type="ECO:0000256" key="1">
    <source>
        <dbReference type="ARBA" id="ARBA00000185"/>
    </source>
</evidence>
<dbReference type="InterPro" id="IPR035516">
    <property type="entry name" value="Gyrase/topoIV_suA_C"/>
</dbReference>
<sequence>MAKKLNLLSGKVITTSLHTEMQQSYLEYAMSVIVGRALPDVRDGQKPVHRRIIYAMHELGLTPDRPFRKCARVVGDVLGKYHPHGDQAVYDAMVRMIQNFSSRYPLLDGHGNFGSIDNDPAAAMRYTESRLASIGNEGLLTQISEAIVDFTNNFDGSQQEPKVLPAQLPFLLLNGSSGIAVGMATNVPPHNLGEVVDGLIALIDNPNISDQKLFELIPGPDFPTGGEIVSTDGIIDTYTKGRGSIPMRGVATIEQVPTGRGRRTKTAIVVTELPFQVNKAGWIEKTADLVNAGKIEGIADLRDESDRSGIRVVIELKREADPSVVLHHLYRNTDLLSKFGAIMLALVNGQPQQLSLRTLLQEFLNFREETLTRHYTHELQIAQARSHIVAGLLTALKELDRVIDILRNAPDGNTAKVSFQESLGLSENQADAILAMPMRRLTGLEKQKLEEEHEQLMGKIQELENLLGDRHQLLKALKKELRTLKRKYNDPRRTRIIDQIKLKNADDFASISQQKKYLEAGNKEIDIKTKGRVIKSKNITVKSPILTLEAAPPPTEKVVIEFSHRGYVRRIPAKGFEKYKIDKKSHITMENSEDFTTNIIEATTDKTLVLLTRTGKAYPLKVNNIPSASNRSTIRNENKGVPLVTLLPPSATKEITDARKEIIIGQFILNEAKENKDLIMLTQNGKIKRLCLSDLSDMRNRGVTVIKLKEDDELRYVSLGKTGEQVVLATSGGRLLRLQIDDEKLPLMGRAAQGSQATRLRKQEELVGCVTLDIGSNLLLVSQHSYGKQIPVTALRVANRGGIGQNVFQFTRQDDILAGIVASSSNVLVQVLTTDGRVFGMIADRVKVDQQDDHGHRLLKLGAKEKIIKVVGY</sequence>
<dbReference type="Gene3D" id="3.30.1360.40">
    <property type="match status" value="1"/>
</dbReference>
<name>Q114B8_TRIEI</name>
<proteinExistence type="inferred from homology"/>
<evidence type="ECO:0000256" key="6">
    <source>
        <dbReference type="ARBA" id="ARBA00023235"/>
    </source>
</evidence>
<dbReference type="OrthoDB" id="9806486at2"/>
<keyword evidence="4 7" id="KW-0799">Topoisomerase</keyword>
<evidence type="ECO:0000256" key="3">
    <source>
        <dbReference type="ARBA" id="ARBA00012895"/>
    </source>
</evidence>
<dbReference type="eggNOG" id="COG0188">
    <property type="taxonomic scope" value="Bacteria"/>
</dbReference>
<evidence type="ECO:0000256" key="2">
    <source>
        <dbReference type="ARBA" id="ARBA00008263"/>
    </source>
</evidence>
<reference evidence="10" key="1">
    <citation type="submission" date="2006-06" db="EMBL/GenBank/DDBJ databases">
        <title>Complete sequence of Trichodesmium erythraeum IMS101.</title>
        <authorList>
            <consortium name="US DOE Joint Genome Institute"/>
            <person name="Copeland A."/>
            <person name="Lucas S."/>
            <person name="Lapidus A."/>
            <person name="Barry K."/>
            <person name="Detter J.C."/>
            <person name="Glavina del Rio T."/>
            <person name="Hammon N."/>
            <person name="Israni S."/>
            <person name="Dalin E."/>
            <person name="Tice H."/>
            <person name="Pitluck S."/>
            <person name="Kiss H."/>
            <person name="Munk A.C."/>
            <person name="Brettin T."/>
            <person name="Bruce D."/>
            <person name="Han C."/>
            <person name="Tapia R."/>
            <person name="Gilna P."/>
            <person name="Schmutz J."/>
            <person name="Larimer F."/>
            <person name="Land M."/>
            <person name="Hauser L."/>
            <person name="Kyrpides N."/>
            <person name="Kim E."/>
            <person name="Richardson P."/>
        </authorList>
    </citation>
    <scope>NUCLEOTIDE SEQUENCE [LARGE SCALE GENOMIC DNA]</scope>
    <source>
        <strain evidence="10">IMS101</strain>
    </source>
</reference>
<dbReference type="NCBIfam" id="NF004044">
    <property type="entry name" value="PRK05561.1"/>
    <property type="match status" value="1"/>
</dbReference>
<dbReference type="InterPro" id="IPR013758">
    <property type="entry name" value="Topo_IIA_A/C_ab"/>
</dbReference>
<dbReference type="InterPro" id="IPR013760">
    <property type="entry name" value="Topo_IIA-like_dom_sf"/>
</dbReference>
<dbReference type="FunFam" id="1.10.268.10:FF:000001">
    <property type="entry name" value="DNA gyrase subunit A"/>
    <property type="match status" value="1"/>
</dbReference>
<feature type="coiled-coil region" evidence="8">
    <location>
        <begin position="446"/>
        <end position="480"/>
    </location>
</feature>
<comment type="catalytic activity">
    <reaction evidence="1 7">
        <text>ATP-dependent breakage, passage and rejoining of double-stranded DNA.</text>
        <dbReference type="EC" id="5.6.2.2"/>
    </reaction>
</comment>